<keyword evidence="1" id="KW-0472">Membrane</keyword>
<gene>
    <name evidence="2" type="ORF">B9T62_26360</name>
</gene>
<evidence type="ECO:0000313" key="3">
    <source>
        <dbReference type="Proteomes" id="UP000249890"/>
    </source>
</evidence>
<organism evidence="2 3">
    <name type="scientific">Paenibacillus donghaensis</name>
    <dbReference type="NCBI Taxonomy" id="414771"/>
    <lineage>
        <taxon>Bacteria</taxon>
        <taxon>Bacillati</taxon>
        <taxon>Bacillota</taxon>
        <taxon>Bacilli</taxon>
        <taxon>Bacillales</taxon>
        <taxon>Paenibacillaceae</taxon>
        <taxon>Paenibacillus</taxon>
    </lineage>
</organism>
<dbReference type="KEGG" id="pdh:B9T62_26360"/>
<sequence>MGKGLSLWFAASSILMLTAASILISYNIWLALLVGLICVMNIGWGFVVKARRRRSQETPGERSS</sequence>
<protein>
    <submittedName>
        <fullName evidence="2">Uncharacterized protein</fullName>
    </submittedName>
</protein>
<keyword evidence="1" id="KW-0812">Transmembrane</keyword>
<name>A0A2Z2KBA3_9BACL</name>
<feature type="transmembrane region" description="Helical" evidence="1">
    <location>
        <begin position="29"/>
        <end position="48"/>
    </location>
</feature>
<dbReference type="Proteomes" id="UP000249890">
    <property type="component" value="Chromosome"/>
</dbReference>
<dbReference type="EMBL" id="CP021780">
    <property type="protein sequence ID" value="ASA23996.1"/>
    <property type="molecule type" value="Genomic_DNA"/>
</dbReference>
<proteinExistence type="predicted"/>
<keyword evidence="3" id="KW-1185">Reference proteome</keyword>
<reference evidence="2 3" key="1">
    <citation type="submission" date="2017-06" db="EMBL/GenBank/DDBJ databases">
        <title>Complete genome sequence of Paenibacillus donghaensis KCTC 13049T isolated from East Sea sediment, South Korea.</title>
        <authorList>
            <person name="Jung B.K."/>
            <person name="Hong S.-J."/>
            <person name="Shin J.-H."/>
        </authorList>
    </citation>
    <scope>NUCLEOTIDE SEQUENCE [LARGE SCALE GENOMIC DNA]</scope>
    <source>
        <strain evidence="2 3">KCTC 13049</strain>
    </source>
</reference>
<accession>A0A2Z2KBA3</accession>
<evidence type="ECO:0000313" key="2">
    <source>
        <dbReference type="EMBL" id="ASA23996.1"/>
    </source>
</evidence>
<dbReference type="RefSeq" id="WP_087917980.1">
    <property type="nucleotide sequence ID" value="NZ_CP021780.1"/>
</dbReference>
<keyword evidence="1" id="KW-1133">Transmembrane helix</keyword>
<dbReference type="OrthoDB" id="2628998at2"/>
<dbReference type="AlphaFoldDB" id="A0A2Z2KBA3"/>
<evidence type="ECO:0000256" key="1">
    <source>
        <dbReference type="SAM" id="Phobius"/>
    </source>
</evidence>